<dbReference type="Gene3D" id="1.10.530.10">
    <property type="match status" value="1"/>
</dbReference>
<dbReference type="GO" id="GO:0009253">
    <property type="term" value="P:peptidoglycan catabolic process"/>
    <property type="evidence" value="ECO:0007669"/>
    <property type="project" value="TreeGrafter"/>
</dbReference>
<dbReference type="PANTHER" id="PTHR30163:SF8">
    <property type="entry name" value="LYTIC MUREIN TRANSGLYCOSYLASE"/>
    <property type="match status" value="1"/>
</dbReference>
<name>A0A9X3MWL7_9ACTN</name>
<evidence type="ECO:0000256" key="1">
    <source>
        <dbReference type="SAM" id="Phobius"/>
    </source>
</evidence>
<comment type="caution">
    <text evidence="2">The sequence shown here is derived from an EMBL/GenBank/DDBJ whole genome shotgun (WGS) entry which is preliminary data.</text>
</comment>
<dbReference type="Proteomes" id="UP001149140">
    <property type="component" value="Unassembled WGS sequence"/>
</dbReference>
<evidence type="ECO:0000313" key="2">
    <source>
        <dbReference type="EMBL" id="MDA0164286.1"/>
    </source>
</evidence>
<keyword evidence="1" id="KW-0472">Membrane</keyword>
<proteinExistence type="predicted"/>
<dbReference type="GO" id="GO:0008933">
    <property type="term" value="F:peptidoglycan lytic transglycosylase activity"/>
    <property type="evidence" value="ECO:0007669"/>
    <property type="project" value="TreeGrafter"/>
</dbReference>
<dbReference type="EMBL" id="JAPDOD010000032">
    <property type="protein sequence ID" value="MDA0164286.1"/>
    <property type="molecule type" value="Genomic_DNA"/>
</dbReference>
<dbReference type="InterPro" id="IPR043426">
    <property type="entry name" value="MltB-like"/>
</dbReference>
<accession>A0A9X3MWL7</accession>
<keyword evidence="3" id="KW-1185">Reference proteome</keyword>
<dbReference type="InterPro" id="IPR023346">
    <property type="entry name" value="Lysozyme-like_dom_sf"/>
</dbReference>
<keyword evidence="1" id="KW-1133">Transmembrane helix</keyword>
<keyword evidence="1" id="KW-0812">Transmembrane</keyword>
<dbReference type="CDD" id="cd13399">
    <property type="entry name" value="Slt35-like"/>
    <property type="match status" value="1"/>
</dbReference>
<feature type="transmembrane region" description="Helical" evidence="1">
    <location>
        <begin position="22"/>
        <end position="47"/>
    </location>
</feature>
<sequence>MSAPAVAVAGAALRNPRATRRVITVVVVVLGLWLVLLIGVLGAIFGIQPMQGGGYGPSRLAGDEIPPMYLKLYEQAGARYGVDPWILAAIGSIETSHGTSTAPGVRSGVNTYGCCAGPMQFSVIGSPSTWDSYGVDGDGDGRKSPYDPADAIPAAARYLLASGAPGDYHRAILAYNHAEWYVADVLARAEQYRGAARGPSSRSPMDTATVRELLANPRIILTPGQRDDLRSGGIDPRLLSTLGWIGARHTVIITALRHDHAPGTNHEAGRAMDIGSVDGEICRGTRFGRCADVVHELAAITGPNRSTELIYCWDPDGPLDPRGFARADHCDHIHWGMDA</sequence>
<dbReference type="PANTHER" id="PTHR30163">
    <property type="entry name" value="MEMBRANE-BOUND LYTIC MUREIN TRANSGLYCOSYLASE B"/>
    <property type="match status" value="1"/>
</dbReference>
<dbReference type="RefSeq" id="WP_270043537.1">
    <property type="nucleotide sequence ID" value="NZ_JAPDOD010000032.1"/>
</dbReference>
<protein>
    <submittedName>
        <fullName evidence="2">Lytic transglycosylase domain-containing protein</fullName>
    </submittedName>
</protein>
<evidence type="ECO:0000313" key="3">
    <source>
        <dbReference type="Proteomes" id="UP001149140"/>
    </source>
</evidence>
<gene>
    <name evidence="2" type="ORF">OM076_28710</name>
</gene>
<organism evidence="2 3">
    <name type="scientific">Solirubrobacter ginsenosidimutans</name>
    <dbReference type="NCBI Taxonomy" id="490573"/>
    <lineage>
        <taxon>Bacteria</taxon>
        <taxon>Bacillati</taxon>
        <taxon>Actinomycetota</taxon>
        <taxon>Thermoleophilia</taxon>
        <taxon>Solirubrobacterales</taxon>
        <taxon>Solirubrobacteraceae</taxon>
        <taxon>Solirubrobacter</taxon>
    </lineage>
</organism>
<reference evidence="2" key="1">
    <citation type="submission" date="2022-10" db="EMBL/GenBank/DDBJ databases">
        <title>The WGS of Solirubrobacter ginsenosidimutans DSM 21036.</title>
        <authorList>
            <person name="Jiang Z."/>
        </authorList>
    </citation>
    <scope>NUCLEOTIDE SEQUENCE</scope>
    <source>
        <strain evidence="2">DSM 21036</strain>
    </source>
</reference>
<dbReference type="SUPFAM" id="SSF53955">
    <property type="entry name" value="Lysozyme-like"/>
    <property type="match status" value="1"/>
</dbReference>
<dbReference type="AlphaFoldDB" id="A0A9X3MWL7"/>